<evidence type="ECO:0000313" key="3">
    <source>
        <dbReference type="Proteomes" id="UP000838878"/>
    </source>
</evidence>
<accession>A0A8J9UBI8</accession>
<feature type="region of interest" description="Disordered" evidence="1">
    <location>
        <begin position="25"/>
        <end position="46"/>
    </location>
</feature>
<evidence type="ECO:0000256" key="1">
    <source>
        <dbReference type="SAM" id="MobiDB-lite"/>
    </source>
</evidence>
<dbReference type="Proteomes" id="UP000838878">
    <property type="component" value="Chromosome 11"/>
</dbReference>
<proteinExistence type="predicted"/>
<protein>
    <submittedName>
        <fullName evidence="2">Uncharacterized protein</fullName>
    </submittedName>
</protein>
<name>A0A8J9UBI8_9NEOP</name>
<sequence length="78" mass="8902">MKQRRSISGIEHARFVIGAAVGRGRGGDVCEEQSEGPHHRRAKTTSRPYLTRDFTTTNNTLYHRSSTRIARDLNILHR</sequence>
<organism evidence="2 3">
    <name type="scientific">Brenthis ino</name>
    <name type="common">lesser marbled fritillary</name>
    <dbReference type="NCBI Taxonomy" id="405034"/>
    <lineage>
        <taxon>Eukaryota</taxon>
        <taxon>Metazoa</taxon>
        <taxon>Ecdysozoa</taxon>
        <taxon>Arthropoda</taxon>
        <taxon>Hexapoda</taxon>
        <taxon>Insecta</taxon>
        <taxon>Pterygota</taxon>
        <taxon>Neoptera</taxon>
        <taxon>Endopterygota</taxon>
        <taxon>Lepidoptera</taxon>
        <taxon>Glossata</taxon>
        <taxon>Ditrysia</taxon>
        <taxon>Papilionoidea</taxon>
        <taxon>Nymphalidae</taxon>
        <taxon>Heliconiinae</taxon>
        <taxon>Argynnini</taxon>
        <taxon>Brenthis</taxon>
    </lineage>
</organism>
<feature type="non-terminal residue" evidence="2">
    <location>
        <position position="78"/>
    </location>
</feature>
<gene>
    <name evidence="2" type="ORF">BINO364_LOCUS3256</name>
</gene>
<reference evidence="2" key="1">
    <citation type="submission" date="2021-12" db="EMBL/GenBank/DDBJ databases">
        <authorList>
            <person name="Martin H S."/>
        </authorList>
    </citation>
    <scope>NUCLEOTIDE SEQUENCE</scope>
</reference>
<dbReference type="AlphaFoldDB" id="A0A8J9UBI8"/>
<keyword evidence="3" id="KW-1185">Reference proteome</keyword>
<dbReference type="EMBL" id="OV170231">
    <property type="protein sequence ID" value="CAH0716494.1"/>
    <property type="molecule type" value="Genomic_DNA"/>
</dbReference>
<evidence type="ECO:0000313" key="2">
    <source>
        <dbReference type="EMBL" id="CAH0716494.1"/>
    </source>
</evidence>